<dbReference type="InterPro" id="IPR008265">
    <property type="entry name" value="Lipase_GDSL_AS"/>
</dbReference>
<dbReference type="InterPro" id="IPR035669">
    <property type="entry name" value="SGNH_plant_lipase-like"/>
</dbReference>
<reference evidence="4 5" key="1">
    <citation type="submission" date="2020-09" db="EMBL/GenBank/DDBJ databases">
        <title>De no assembly of potato wild relative species, Solanum commersonii.</title>
        <authorList>
            <person name="Cho K."/>
        </authorList>
    </citation>
    <scope>NUCLEOTIDE SEQUENCE [LARGE SCALE GENOMIC DNA]</scope>
    <source>
        <strain evidence="4">LZ3.2</strain>
        <tissue evidence="4">Leaf</tissue>
    </source>
</reference>
<comment type="caution">
    <text evidence="4">The sequence shown here is derived from an EMBL/GenBank/DDBJ whole genome shotgun (WGS) entry which is preliminary data.</text>
</comment>
<dbReference type="Pfam" id="PF00657">
    <property type="entry name" value="Lipase_GDSL"/>
    <property type="match status" value="6"/>
</dbReference>
<proteinExistence type="inferred from homology"/>
<feature type="region of interest" description="Disordered" evidence="2">
    <location>
        <begin position="2176"/>
        <end position="2205"/>
    </location>
</feature>
<dbReference type="SUPFAM" id="SSF52266">
    <property type="entry name" value="SGNH hydrolase"/>
    <property type="match status" value="4"/>
</dbReference>
<dbReference type="CDD" id="cd01837">
    <property type="entry name" value="SGNH_plant_lipase_like"/>
    <property type="match status" value="6"/>
</dbReference>
<keyword evidence="3" id="KW-0812">Transmembrane</keyword>
<dbReference type="PANTHER" id="PTHR45642:SF38">
    <property type="entry name" value="GDSL ESTERASE_LIPASE EXL3-LIKE"/>
    <property type="match status" value="1"/>
</dbReference>
<accession>A0A9J5ZN49</accession>
<sequence>MQQKIIMVHKIMVILNYFICFVLMLTIRSCEGKVQLPNNVVVKAVFAFGDSIVDQGNNNYIPTIAKCNFPPYGKDFNGGIPTGRFCNGKTPPDLIAEELGIKEYVPAYLDSNLRSEDLKTGVSFASGGSGYDPRTSTLASVIPLSTQLNQFKEYIGKLEGLVGEEEANYILKNSLFLVVVGSDDLANTYFTLGVRLKQDIDSYTDLMVAKATEFLQELYNLGARKIGIFGIPPIGCLPSQRTLAGGPNRECAEEYNEAAQLANTKFSIGIDSLSKKLAQSKLVLIDIYNPFLDIIVNPQKYGLEEVEKGCCGTGNIEVTILCNKFSGTCEDDTKYLFWDSYHPTEKGYKILVDQILKKYVNRFLSCEGKVQLPKNFNVNAIFAFGDSIVDQGNNNYISTMGKCNFLPYGKDFNGGIPTERFSNGKTPPDLLVEELGIKELLPAYLDSNLKSEDFKTGVSFASGGCGFDPLTSIIASALSLSTQLNQFKEYIGKLEELVGEEEANYILKNSLFLVVTGSDDLANTYFTLGVRLKHDINSYSDLMVVKATEFLQELYNLGARKIGIFGIPPIGCLPSQRTLAGGLHRVCSEEYNEAAQMANTKFSTEIDSLSKKLVQSKLVFIDIYNTFLDLIVNPKKYGFEEVEKGCCGTGTIEAIILCNEFSGICEDDTKYLFWDSYHPTEKVHRIVIMALLCAVFIMLFISCEAKLQLRKDINITALFAFGDSIVDQGNNNNLITHAKCNFLPYGKDFMGGNKPTGRFSNARTPADMLVEDFGIKKLMPAYLDSNLKVEDLKTGVSFASGASGFDLLTPIVASALPLSVQLALFQQYIWKMNGFIGEEATKNIVKTSLYIVVAGSDDLCNTYFMLKFPRKIQYNVDSYTNLMVDGASNFINDLYNMGARKIWIFGLPPIGCLPSQILRGGGPPKICVDESNQAAQIANTKLSNKIYSLNKKLPQIELLYINIYDPLLDIIVNHDKYGFEDALSACCQGGNVYLLCDNITRICENDANYLFWDSYHLTERGYRFTTLSMKFYFYKICSFFVLSISVCCAISIPPNKSIPAVFVFGDSIVDTGNNNGLTTIAKVNYPPYGKDFMGGIPTGRFSNGKVPSDFLVEELGIKDLLPAYLDPTLQAADLITGVNFASGGAGYDPLTSELAKVISLDDQVILFKEYIVKLTELVGEDRKNEIFANSLFMLVTGANDITNTYFGTPLRKSYYDVPSYADLLVNFACSFVQDLYGLGARRIGIFGIPPIGCLPSQRTLKGGEERQCVDNLNQAAQLFNSKLEAYSSSQGNKLPNSRLVYIDTYNVLLDVIDNPQRYGFKISDKGCCGTGKIEVAELCTYTCSSDSDYIFWDSFHLTEKAYRLLAHQILVQHLKTKLDMSQYIEKAARCTKLSLCMGSGKGSTTFQLDMSQYTQKIKKCLCVFSSMLREMFSALSIKFFSFERHTFLVLSSICYALLLCNAQADMRVPRNKSFPAVIVFGDSIVDTGNNNGLTTIGKVNYPPYGKDFMGGKPTGRFSNGKVPPDLIVEELGIKELLPAYLDPTLQAEDLITGVNLASGGAGYDPLTSEIANVISLSGQLKMFKEYIVKLREIVGEDRKNEILANSLYILVIGSNDITNTYFSTPLRKSYYDISSYADFLLNYGSSFLKDLHELGARRIGVFGIPPIGCLPSQRTLKGGEERQCVDYLNQAAQLFNSKLAADLRFKIADKGCCGTGQIEVAELCRFACSSDSDYVFWDSFHLTEKAYRLLVHKILVQHLILSMKFFLFKLCTFLVLKSICYALLLCNVQADMRVPRNKSIPAVIVFGDSIVDTGNNNGLKTIGKVNYPPYGKDFMGGKPTGRFSNGKVPPDLIVEELGIKELLPAYLDPTLQAEDLITGVSLASGGAGYDPLTSEIANVISLSGQLEMFKEYIVKLREIVGEDRKNEILANSLYILVIGSNDITNTYFSTPIRKSYYDISSYADFLLNYGSSFLKDLHELGARRIGVFGIPPVGCLPSQRTLKGGEERQCVDYLNQAAQLFNSKLAADLRFKIADKGCCGTGQIEVAELCRFACSSDSDYVFWDSFHLTEKAYRLLVHKILVQHLITTAAGKDLNLGATVLALSSTTINPMPPLLFTSVSFSTISVSKSRSIVVAATVRIQGATLTTVAGPGPSFPAEQETRIPFSTAWNAPIAIGSLENSTSRPDDEPSDSDKTSTPSAIASSNAFIIADP</sequence>
<dbReference type="InterPro" id="IPR001087">
    <property type="entry name" value="GDSL"/>
</dbReference>
<dbReference type="EMBL" id="JACXVP010000004">
    <property type="protein sequence ID" value="KAG5613519.1"/>
    <property type="molecule type" value="Genomic_DNA"/>
</dbReference>
<comment type="similarity">
    <text evidence="1">Belongs to the 'GDSL' lipolytic enzyme family.</text>
</comment>
<dbReference type="InterPro" id="IPR036514">
    <property type="entry name" value="SGNH_hydro_sf"/>
</dbReference>
<evidence type="ECO:0000256" key="1">
    <source>
        <dbReference type="ARBA" id="ARBA00008668"/>
    </source>
</evidence>
<dbReference type="GO" id="GO:0005576">
    <property type="term" value="C:extracellular region"/>
    <property type="evidence" value="ECO:0007669"/>
    <property type="project" value="TreeGrafter"/>
</dbReference>
<feature type="transmembrane region" description="Helical" evidence="3">
    <location>
        <begin position="1032"/>
        <end position="1052"/>
    </location>
</feature>
<dbReference type="OrthoDB" id="1600564at2759"/>
<organism evidence="4 5">
    <name type="scientific">Solanum commersonii</name>
    <name type="common">Commerson's wild potato</name>
    <name type="synonym">Commerson's nightshade</name>
    <dbReference type="NCBI Taxonomy" id="4109"/>
    <lineage>
        <taxon>Eukaryota</taxon>
        <taxon>Viridiplantae</taxon>
        <taxon>Streptophyta</taxon>
        <taxon>Embryophyta</taxon>
        <taxon>Tracheophyta</taxon>
        <taxon>Spermatophyta</taxon>
        <taxon>Magnoliopsida</taxon>
        <taxon>eudicotyledons</taxon>
        <taxon>Gunneridae</taxon>
        <taxon>Pentapetalae</taxon>
        <taxon>asterids</taxon>
        <taxon>lamiids</taxon>
        <taxon>Solanales</taxon>
        <taxon>Solanaceae</taxon>
        <taxon>Solanoideae</taxon>
        <taxon>Solaneae</taxon>
        <taxon>Solanum</taxon>
    </lineage>
</organism>
<evidence type="ECO:0000313" key="4">
    <source>
        <dbReference type="EMBL" id="KAG5613519.1"/>
    </source>
</evidence>
<dbReference type="PROSITE" id="PS01098">
    <property type="entry name" value="LIPASE_GDSL_SER"/>
    <property type="match status" value="3"/>
</dbReference>
<keyword evidence="3" id="KW-0472">Membrane</keyword>
<evidence type="ECO:0000256" key="2">
    <source>
        <dbReference type="SAM" id="MobiDB-lite"/>
    </source>
</evidence>
<evidence type="ECO:0008006" key="6">
    <source>
        <dbReference type="Google" id="ProtNLM"/>
    </source>
</evidence>
<gene>
    <name evidence="4" type="ORF">H5410_024800</name>
</gene>
<evidence type="ECO:0000313" key="5">
    <source>
        <dbReference type="Proteomes" id="UP000824120"/>
    </source>
</evidence>
<dbReference type="GO" id="GO:0016298">
    <property type="term" value="F:lipase activity"/>
    <property type="evidence" value="ECO:0007669"/>
    <property type="project" value="InterPro"/>
</dbReference>
<feature type="transmembrane region" description="Helical" evidence="3">
    <location>
        <begin position="683"/>
        <end position="701"/>
    </location>
</feature>
<dbReference type="InterPro" id="IPR050592">
    <property type="entry name" value="GDSL_lipolytic_enzyme"/>
</dbReference>
<dbReference type="Gene3D" id="3.40.50.1110">
    <property type="entry name" value="SGNH hydrolase"/>
    <property type="match status" value="6"/>
</dbReference>
<keyword evidence="5" id="KW-1185">Reference proteome</keyword>
<name>A0A9J5ZN49_SOLCO</name>
<evidence type="ECO:0000256" key="3">
    <source>
        <dbReference type="SAM" id="Phobius"/>
    </source>
</evidence>
<dbReference type="FunFam" id="3.40.50.1110:FF:000003">
    <property type="entry name" value="GDSL esterase/lipase APG"/>
    <property type="match status" value="6"/>
</dbReference>
<dbReference type="PANTHER" id="PTHR45642">
    <property type="entry name" value="GDSL ESTERASE/LIPASE EXL3"/>
    <property type="match status" value="1"/>
</dbReference>
<dbReference type="GO" id="GO:0006629">
    <property type="term" value="P:lipid metabolic process"/>
    <property type="evidence" value="ECO:0007669"/>
    <property type="project" value="InterPro"/>
</dbReference>
<feature type="transmembrane region" description="Helical" evidence="3">
    <location>
        <begin position="7"/>
        <end position="27"/>
    </location>
</feature>
<protein>
    <recommendedName>
        <fullName evidence="6">Zinc finger protein</fullName>
    </recommendedName>
</protein>
<keyword evidence="3" id="KW-1133">Transmembrane helix</keyword>
<feature type="compositionally biased region" description="Basic and acidic residues" evidence="2">
    <location>
        <begin position="2184"/>
        <end position="2194"/>
    </location>
</feature>
<dbReference type="Proteomes" id="UP000824120">
    <property type="component" value="Chromosome 4"/>
</dbReference>